<feature type="domain" description="Disease resistance N-terminal" evidence="7">
    <location>
        <begin position="71"/>
        <end position="126"/>
    </location>
</feature>
<dbReference type="GO" id="GO:0006952">
    <property type="term" value="P:defense response"/>
    <property type="evidence" value="ECO:0007669"/>
    <property type="project" value="UniProtKB-KW"/>
</dbReference>
<dbReference type="EnsemblPlants" id="LPERR02G10420.1">
    <property type="protein sequence ID" value="LPERR02G10420.1"/>
    <property type="gene ID" value="LPERR02G10420"/>
</dbReference>
<evidence type="ECO:0000256" key="2">
    <source>
        <dbReference type="ARBA" id="ARBA00022614"/>
    </source>
</evidence>
<name>A0A0D9VEV5_9ORYZ</name>
<accession>A0A0D9VEV5</accession>
<evidence type="ECO:0000256" key="3">
    <source>
        <dbReference type="ARBA" id="ARBA00022737"/>
    </source>
</evidence>
<keyword evidence="9" id="KW-1185">Reference proteome</keyword>
<feature type="region of interest" description="Disordered" evidence="6">
    <location>
        <begin position="53"/>
        <end position="74"/>
    </location>
</feature>
<evidence type="ECO:0000256" key="1">
    <source>
        <dbReference type="ARBA" id="ARBA00008894"/>
    </source>
</evidence>
<sequence>MTPPDHMYSGRKSDKIKCPTVKSSLLLAVKLPSHSPAPRRLATGGGFALQSSKQIQSRVGSQTNDQPSHDTSGLQRLRDTLPAMYDLIDRAEWRSHEYCVDELLPKLKDAVYDTDDLLDVFRWYEEKVALEGNASRSPFIEFYNSVIQGSFNKVNDTIERLNNISSQLVKMGLCEVQRQFHKSVRPETSSFPNEKKIFGQDQELKKVIELLGLPVIGTKVHSKRKRGNGAVDASTSILPILPIVGIGGLERQHDFDVKRLTKEVIQSSCGKEDDALKENGQCWNRFLAPLTDVLEGSMMLITTRSSKVSKVDLEQYQIFHIINCILVR</sequence>
<dbReference type="Gramene" id="LPERR02G10420.1">
    <property type="protein sequence ID" value="LPERR02G10420.1"/>
    <property type="gene ID" value="LPERR02G10420"/>
</dbReference>
<dbReference type="eggNOG" id="KOG4658">
    <property type="taxonomic scope" value="Eukaryota"/>
</dbReference>
<evidence type="ECO:0000313" key="8">
    <source>
        <dbReference type="EnsemblPlants" id="LPERR02G10420.1"/>
    </source>
</evidence>
<keyword evidence="5" id="KW-0611">Plant defense</keyword>
<dbReference type="GO" id="GO:0000166">
    <property type="term" value="F:nucleotide binding"/>
    <property type="evidence" value="ECO:0007669"/>
    <property type="project" value="UniProtKB-KW"/>
</dbReference>
<dbReference type="InterPro" id="IPR041118">
    <property type="entry name" value="Rx_N"/>
</dbReference>
<dbReference type="Gene3D" id="1.20.5.4130">
    <property type="match status" value="1"/>
</dbReference>
<reference evidence="9" key="2">
    <citation type="submission" date="2013-12" db="EMBL/GenBank/DDBJ databases">
        <authorList>
            <person name="Yu Y."/>
            <person name="Lee S."/>
            <person name="de Baynast K."/>
            <person name="Wissotski M."/>
            <person name="Liu L."/>
            <person name="Talag J."/>
            <person name="Goicoechea J."/>
            <person name="Angelova A."/>
            <person name="Jetty R."/>
            <person name="Kudrna D."/>
            <person name="Golser W."/>
            <person name="Rivera L."/>
            <person name="Zhang J."/>
            <person name="Wing R."/>
        </authorList>
    </citation>
    <scope>NUCLEOTIDE SEQUENCE</scope>
</reference>
<dbReference type="HOGENOM" id="CLU_073449_0_0_1"/>
<organism evidence="8 9">
    <name type="scientific">Leersia perrieri</name>
    <dbReference type="NCBI Taxonomy" id="77586"/>
    <lineage>
        <taxon>Eukaryota</taxon>
        <taxon>Viridiplantae</taxon>
        <taxon>Streptophyta</taxon>
        <taxon>Embryophyta</taxon>
        <taxon>Tracheophyta</taxon>
        <taxon>Spermatophyta</taxon>
        <taxon>Magnoliopsida</taxon>
        <taxon>Liliopsida</taxon>
        <taxon>Poales</taxon>
        <taxon>Poaceae</taxon>
        <taxon>BOP clade</taxon>
        <taxon>Oryzoideae</taxon>
        <taxon>Oryzeae</taxon>
        <taxon>Oryzinae</taxon>
        <taxon>Leersia</taxon>
    </lineage>
</organism>
<comment type="similarity">
    <text evidence="1">Belongs to the disease resistance NB-LRR family.</text>
</comment>
<dbReference type="AlphaFoldDB" id="A0A0D9VEV5"/>
<dbReference type="Pfam" id="PF18052">
    <property type="entry name" value="Rx_N"/>
    <property type="match status" value="1"/>
</dbReference>
<keyword evidence="2" id="KW-0433">Leucine-rich repeat</keyword>
<dbReference type="Proteomes" id="UP000032180">
    <property type="component" value="Chromosome 2"/>
</dbReference>
<keyword evidence="4" id="KW-0547">Nucleotide-binding</keyword>
<reference evidence="8" key="3">
    <citation type="submission" date="2015-04" db="UniProtKB">
        <authorList>
            <consortium name="EnsemblPlants"/>
        </authorList>
    </citation>
    <scope>IDENTIFICATION</scope>
</reference>
<dbReference type="STRING" id="77586.A0A0D9VEV5"/>
<evidence type="ECO:0000256" key="4">
    <source>
        <dbReference type="ARBA" id="ARBA00022741"/>
    </source>
</evidence>
<evidence type="ECO:0000256" key="6">
    <source>
        <dbReference type="SAM" id="MobiDB-lite"/>
    </source>
</evidence>
<proteinExistence type="inferred from homology"/>
<evidence type="ECO:0000259" key="7">
    <source>
        <dbReference type="Pfam" id="PF18052"/>
    </source>
</evidence>
<keyword evidence="3" id="KW-0677">Repeat</keyword>
<evidence type="ECO:0000256" key="5">
    <source>
        <dbReference type="ARBA" id="ARBA00022821"/>
    </source>
</evidence>
<reference evidence="8 9" key="1">
    <citation type="submission" date="2012-08" db="EMBL/GenBank/DDBJ databases">
        <title>Oryza genome evolution.</title>
        <authorList>
            <person name="Wing R.A."/>
        </authorList>
    </citation>
    <scope>NUCLEOTIDE SEQUENCE</scope>
</reference>
<evidence type="ECO:0000313" key="9">
    <source>
        <dbReference type="Proteomes" id="UP000032180"/>
    </source>
</evidence>
<protein>
    <recommendedName>
        <fullName evidence="7">Disease resistance N-terminal domain-containing protein</fullName>
    </recommendedName>
</protein>